<feature type="transmembrane region" description="Helical" evidence="1">
    <location>
        <begin position="98"/>
        <end position="116"/>
    </location>
</feature>
<dbReference type="AlphaFoldDB" id="A0A5N6XMX9"/>
<evidence type="ECO:0000313" key="2">
    <source>
        <dbReference type="EMBL" id="KAE8334228.1"/>
    </source>
</evidence>
<dbReference type="EMBL" id="ML737325">
    <property type="protein sequence ID" value="KAE8334228.1"/>
    <property type="molecule type" value="Genomic_DNA"/>
</dbReference>
<feature type="transmembrane region" description="Helical" evidence="1">
    <location>
        <begin position="41"/>
        <end position="60"/>
    </location>
</feature>
<evidence type="ECO:0008006" key="3">
    <source>
        <dbReference type="Google" id="ProtNLM"/>
    </source>
</evidence>
<accession>A0A5N6XMX9</accession>
<organism evidence="2">
    <name type="scientific">Aspergillus arachidicola</name>
    <dbReference type="NCBI Taxonomy" id="656916"/>
    <lineage>
        <taxon>Eukaryota</taxon>
        <taxon>Fungi</taxon>
        <taxon>Dikarya</taxon>
        <taxon>Ascomycota</taxon>
        <taxon>Pezizomycotina</taxon>
        <taxon>Eurotiomycetes</taxon>
        <taxon>Eurotiomycetidae</taxon>
        <taxon>Eurotiales</taxon>
        <taxon>Aspergillaceae</taxon>
        <taxon>Aspergillus</taxon>
        <taxon>Aspergillus subgen. Circumdati</taxon>
    </lineage>
</organism>
<dbReference type="PANTHER" id="PTHR33048:SF110">
    <property type="entry name" value="UBID FAMILY DECARBOXYLASE"/>
    <property type="match status" value="1"/>
</dbReference>
<dbReference type="OrthoDB" id="3903189at2759"/>
<keyword evidence="1" id="KW-0472">Membrane</keyword>
<sequence length="455" mass="52075">MSLFKVESWIWYGVSVVIIILRFLSRLLLAKSVKSLQVEDYLMLLVLCFYTCLVVTLTRIEHVQTNLMKPGDEAYLTPESIKSRVYGSKLVLATEQCMLATIWGCKGCLLLLYARLTEGIKQQLAVKILAGYVVGTYILLEILYFAVWCPPFYNYWAVPTPSLSRHTRSSYIYVMRCSQLRERITAVFHSFQTIQLARVKLLLRSPIPSLQIVSAQSSSLIPARHDKQSMEIYIGDLMSGEAKDVLVNVVIMRPKKEYAASNGYKARHIGIEQFPPFEIWFSSSKSQRSNIISVPCQYFFSTLPASIAPLAQCAVARRQVELRISGLLGQALRWAHEGQQKYADELLWRIRELLNITKISLRNAYCNRAPVSTYGTEEASSQLISALRHDLNNFSEWIKYPEVFGQHWRKAVLQAIGVLLMQQSFSTDTWVETHLSELKTKAKDEKMPCYFDDCF</sequence>
<protein>
    <recommendedName>
        <fullName evidence="3">Integral membrane protein</fullName>
    </recommendedName>
</protein>
<keyword evidence="1" id="KW-1133">Transmembrane helix</keyword>
<evidence type="ECO:0000256" key="1">
    <source>
        <dbReference type="SAM" id="Phobius"/>
    </source>
</evidence>
<dbReference type="Proteomes" id="UP000325558">
    <property type="component" value="Unassembled WGS sequence"/>
</dbReference>
<name>A0A5N6XMX9_9EURO</name>
<dbReference type="PANTHER" id="PTHR33048">
    <property type="entry name" value="PTH11-LIKE INTEGRAL MEMBRANE PROTEIN (AFU_ORTHOLOGUE AFUA_5G11245)"/>
    <property type="match status" value="1"/>
</dbReference>
<keyword evidence="1" id="KW-0812">Transmembrane</keyword>
<proteinExistence type="predicted"/>
<feature type="transmembrane region" description="Helical" evidence="1">
    <location>
        <begin position="12"/>
        <end position="29"/>
    </location>
</feature>
<reference evidence="2" key="1">
    <citation type="submission" date="2019-04" db="EMBL/GenBank/DDBJ databases">
        <title>Friends and foes A comparative genomics study of 23 Aspergillus species from section Flavi.</title>
        <authorList>
            <consortium name="DOE Joint Genome Institute"/>
            <person name="Kjaerbolling I."/>
            <person name="Vesth T."/>
            <person name="Frisvad J.C."/>
            <person name="Nybo J.L."/>
            <person name="Theobald S."/>
            <person name="Kildgaard S."/>
            <person name="Isbrandt T."/>
            <person name="Kuo A."/>
            <person name="Sato A."/>
            <person name="Lyhne E.K."/>
            <person name="Kogle M.E."/>
            <person name="Wiebenga A."/>
            <person name="Kun R.S."/>
            <person name="Lubbers R.J."/>
            <person name="Makela M.R."/>
            <person name="Barry K."/>
            <person name="Chovatia M."/>
            <person name="Clum A."/>
            <person name="Daum C."/>
            <person name="Haridas S."/>
            <person name="He G."/>
            <person name="LaButti K."/>
            <person name="Lipzen A."/>
            <person name="Mondo S."/>
            <person name="Riley R."/>
            <person name="Salamov A."/>
            <person name="Simmons B.A."/>
            <person name="Magnuson J.K."/>
            <person name="Henrissat B."/>
            <person name="Mortensen U.H."/>
            <person name="Larsen T.O."/>
            <person name="Devries R.P."/>
            <person name="Grigoriev I.V."/>
            <person name="Machida M."/>
            <person name="Baker S.E."/>
            <person name="Andersen M.R."/>
        </authorList>
    </citation>
    <scope>NUCLEOTIDE SEQUENCE</scope>
    <source>
        <strain evidence="2">CBS 117612</strain>
    </source>
</reference>
<feature type="transmembrane region" description="Helical" evidence="1">
    <location>
        <begin position="128"/>
        <end position="148"/>
    </location>
</feature>
<gene>
    <name evidence="2" type="ORF">BDV24DRAFT_170402</name>
</gene>
<dbReference type="InterPro" id="IPR052337">
    <property type="entry name" value="SAT4-like"/>
</dbReference>